<protein>
    <submittedName>
        <fullName evidence="1">Uncharacterized protein</fullName>
    </submittedName>
</protein>
<reference evidence="1" key="1">
    <citation type="submission" date="2017-10" db="EMBL/GenBank/DDBJ databases">
        <title>Chryseobacterium sp. B5 is a hydrocarbonoclastic and plant growth promoting bacterium.</title>
        <authorList>
            <person name="Thijs S."/>
            <person name="Gkorezis P."/>
            <person name="Van Hamme J."/>
        </authorList>
    </citation>
    <scope>NUCLEOTIDE SEQUENCE</scope>
    <source>
        <strain evidence="1">B5</strain>
    </source>
</reference>
<evidence type="ECO:0000313" key="1">
    <source>
        <dbReference type="EMBL" id="PII31414.1"/>
    </source>
</evidence>
<dbReference type="EMBL" id="PEKC01000207">
    <property type="protein sequence ID" value="PII31414.1"/>
    <property type="molecule type" value="Genomic_DNA"/>
</dbReference>
<sequence>MSTRGIVTARPDGSLSNLQAEHIAMEASGAGATLYRETDGMRAIVATLSQSPSTSAGVGSYAQARLVRKAQP</sequence>
<name>A0A2G7SUT0_9FLAO</name>
<organism evidence="1">
    <name type="scientific">Chryseobacterium sp. B5</name>
    <dbReference type="NCBI Taxonomy" id="2050562"/>
    <lineage>
        <taxon>Bacteria</taxon>
        <taxon>Pseudomonadati</taxon>
        <taxon>Bacteroidota</taxon>
        <taxon>Flavobacteriia</taxon>
        <taxon>Flavobacteriales</taxon>
        <taxon>Weeksellaceae</taxon>
        <taxon>Chryseobacterium group</taxon>
        <taxon>Chryseobacterium</taxon>
    </lineage>
</organism>
<gene>
    <name evidence="1" type="ORF">CTI11_27355</name>
</gene>
<proteinExistence type="predicted"/>
<comment type="caution">
    <text evidence="1">The sequence shown here is derived from an EMBL/GenBank/DDBJ whole genome shotgun (WGS) entry which is preliminary data.</text>
</comment>
<accession>A0A2G7SUT0</accession>
<dbReference type="AlphaFoldDB" id="A0A2G7SUT0"/>